<evidence type="ECO:0000256" key="4">
    <source>
        <dbReference type="ARBA" id="ARBA00022989"/>
    </source>
</evidence>
<comment type="caution">
    <text evidence="9">The sequence shown here is derived from an EMBL/GenBank/DDBJ whole genome shotgun (WGS) entry which is preliminary data.</text>
</comment>
<feature type="transmembrane region" description="Helical" evidence="8">
    <location>
        <begin position="393"/>
        <end position="412"/>
    </location>
</feature>
<comment type="subcellular location">
    <subcellularLocation>
        <location evidence="1 8">Cell membrane</location>
        <topology evidence="1 8">Multi-pass membrane protein</topology>
    </subcellularLocation>
</comment>
<dbReference type="GO" id="GO:0030425">
    <property type="term" value="C:dendrite"/>
    <property type="evidence" value="ECO:0007669"/>
    <property type="project" value="TreeGrafter"/>
</dbReference>
<evidence type="ECO:0000313" key="9">
    <source>
        <dbReference type="EMBL" id="CAH2096654.1"/>
    </source>
</evidence>
<keyword evidence="2 8" id="KW-1003">Cell membrane</keyword>
<reference evidence="9" key="1">
    <citation type="submission" date="2022-03" db="EMBL/GenBank/DDBJ databases">
        <authorList>
            <person name="Tunstrom K."/>
        </authorList>
    </citation>
    <scope>NUCLEOTIDE SEQUENCE</scope>
</reference>
<keyword evidence="3 8" id="KW-0812">Transmembrane</keyword>
<feature type="transmembrane region" description="Helical" evidence="8">
    <location>
        <begin position="163"/>
        <end position="184"/>
    </location>
</feature>
<protein>
    <recommendedName>
        <fullName evidence="8">Gustatory receptor</fullName>
    </recommendedName>
</protein>
<keyword evidence="5 8" id="KW-0472">Membrane</keyword>
<dbReference type="GO" id="GO:0050909">
    <property type="term" value="P:sensory perception of taste"/>
    <property type="evidence" value="ECO:0007669"/>
    <property type="project" value="InterPro"/>
</dbReference>
<dbReference type="AlphaFoldDB" id="A0AAU9UFY8"/>
<gene>
    <name evidence="9" type="ORF">EEDITHA_LOCUS11967</name>
</gene>
<name>A0AAU9UFY8_EUPED</name>
<evidence type="ECO:0000256" key="3">
    <source>
        <dbReference type="ARBA" id="ARBA00022692"/>
    </source>
</evidence>
<organism evidence="9 10">
    <name type="scientific">Euphydryas editha</name>
    <name type="common">Edith's checkerspot</name>
    <dbReference type="NCBI Taxonomy" id="104508"/>
    <lineage>
        <taxon>Eukaryota</taxon>
        <taxon>Metazoa</taxon>
        <taxon>Ecdysozoa</taxon>
        <taxon>Arthropoda</taxon>
        <taxon>Hexapoda</taxon>
        <taxon>Insecta</taxon>
        <taxon>Pterygota</taxon>
        <taxon>Neoptera</taxon>
        <taxon>Endopterygota</taxon>
        <taxon>Lepidoptera</taxon>
        <taxon>Glossata</taxon>
        <taxon>Ditrysia</taxon>
        <taxon>Papilionoidea</taxon>
        <taxon>Nymphalidae</taxon>
        <taxon>Nymphalinae</taxon>
        <taxon>Euphydryas</taxon>
    </lineage>
</organism>
<dbReference type="GO" id="GO:0008049">
    <property type="term" value="P:male courtship behavior"/>
    <property type="evidence" value="ECO:0007669"/>
    <property type="project" value="TreeGrafter"/>
</dbReference>
<keyword evidence="6 8" id="KW-0675">Receptor</keyword>
<comment type="function">
    <text evidence="8">Gustatory receptor which mediates acceptance or avoidance behavior, depending on its substrates.</text>
</comment>
<accession>A0AAU9UFY8</accession>
<dbReference type="Proteomes" id="UP001153954">
    <property type="component" value="Unassembled WGS sequence"/>
</dbReference>
<keyword evidence="4 8" id="KW-1133">Transmembrane helix</keyword>
<proteinExistence type="inferred from homology"/>
<dbReference type="PANTHER" id="PTHR21143">
    <property type="entry name" value="INVERTEBRATE GUSTATORY RECEPTOR"/>
    <property type="match status" value="1"/>
</dbReference>
<evidence type="ECO:0000313" key="10">
    <source>
        <dbReference type="Proteomes" id="UP001153954"/>
    </source>
</evidence>
<dbReference type="GO" id="GO:0007165">
    <property type="term" value="P:signal transduction"/>
    <property type="evidence" value="ECO:0007669"/>
    <property type="project" value="UniProtKB-KW"/>
</dbReference>
<evidence type="ECO:0000256" key="2">
    <source>
        <dbReference type="ARBA" id="ARBA00022475"/>
    </source>
</evidence>
<dbReference type="GO" id="GO:0030424">
    <property type="term" value="C:axon"/>
    <property type="evidence" value="ECO:0007669"/>
    <property type="project" value="TreeGrafter"/>
</dbReference>
<dbReference type="GO" id="GO:0043025">
    <property type="term" value="C:neuronal cell body"/>
    <property type="evidence" value="ECO:0007669"/>
    <property type="project" value="TreeGrafter"/>
</dbReference>
<dbReference type="GO" id="GO:0005886">
    <property type="term" value="C:plasma membrane"/>
    <property type="evidence" value="ECO:0007669"/>
    <property type="project" value="UniProtKB-SubCell"/>
</dbReference>
<dbReference type="GO" id="GO:0007635">
    <property type="term" value="P:chemosensory behavior"/>
    <property type="evidence" value="ECO:0007669"/>
    <property type="project" value="TreeGrafter"/>
</dbReference>
<evidence type="ECO:0000256" key="6">
    <source>
        <dbReference type="ARBA" id="ARBA00023170"/>
    </source>
</evidence>
<dbReference type="InterPro" id="IPR013604">
    <property type="entry name" value="7TM_chemorcpt"/>
</dbReference>
<comment type="similarity">
    <text evidence="8">Belongs to the insect chemoreceptor superfamily. Gustatory receptor (GR) family.</text>
</comment>
<dbReference type="EMBL" id="CAKOGL010000016">
    <property type="protein sequence ID" value="CAH2096654.1"/>
    <property type="molecule type" value="Genomic_DNA"/>
</dbReference>
<dbReference type="Pfam" id="PF08395">
    <property type="entry name" value="7tm_7"/>
    <property type="match status" value="1"/>
</dbReference>
<evidence type="ECO:0000256" key="5">
    <source>
        <dbReference type="ARBA" id="ARBA00023136"/>
    </source>
</evidence>
<feature type="transmembrane region" description="Helical" evidence="8">
    <location>
        <begin position="120"/>
        <end position="143"/>
    </location>
</feature>
<feature type="transmembrane region" description="Helical" evidence="8">
    <location>
        <begin position="69"/>
        <end position="89"/>
    </location>
</feature>
<evidence type="ECO:0000256" key="1">
    <source>
        <dbReference type="ARBA" id="ARBA00004651"/>
    </source>
</evidence>
<evidence type="ECO:0000256" key="7">
    <source>
        <dbReference type="ARBA" id="ARBA00023224"/>
    </source>
</evidence>
<dbReference type="PANTHER" id="PTHR21143:SF134">
    <property type="entry name" value="GUSTATORY RECEPTOR"/>
    <property type="match status" value="1"/>
</dbReference>
<comment type="caution">
    <text evidence="8">Lacks conserved residue(s) required for the propagation of feature annotation.</text>
</comment>
<keyword evidence="10" id="KW-1185">Reference proteome</keyword>
<sequence length="429" mass="49231">MDHSSLSFALQLSRWVGVAPYVRTPEYRVSRTIDIIGKIFVTFASAVAALLVIASLFFYEDATLLTVDYLHSGARIMAAVIALIGSYTASERLSRMFRMLKQLNQIDTNLPCKRIPHSDWAMYILMCSTLLYTIGVPITTFTLNTNKDNSIIFWEILSKISRALMYQIVTLIEMQMITFAGRVLQTLTTVNQSLELLIPVEDSILATPDTKKIARRNAWENTGTFKIDVKPKTTLDYNRKNVENKSDTANAYDANTLRQLAKYIFNICKIVRTITEGDGYLLMMLLVCHTLHVEISWHKTIVWLSSTTELMYLYVIPSILRSVVHSIALIYCTEVFHQTHAEMDRTHQIINYLKCRRCDEEDVNNELELFVRMLLLNKTTYSPLHMCTLSRLLVMKIFGSLVTYLIIILTYGTETKAPELIFENKRTLI</sequence>
<feature type="transmembrane region" description="Helical" evidence="8">
    <location>
        <begin position="35"/>
        <end position="57"/>
    </location>
</feature>
<evidence type="ECO:0000256" key="8">
    <source>
        <dbReference type="RuleBase" id="RU363108"/>
    </source>
</evidence>
<keyword evidence="7 8" id="KW-0807">Transducer</keyword>